<accession>A0ACC2NNR3</accession>
<reference evidence="1" key="1">
    <citation type="submission" date="2023-04" db="EMBL/GenBank/DDBJ databases">
        <title>A chromosome-level genome assembly of the parasitoid wasp Eretmocerus hayati.</title>
        <authorList>
            <person name="Zhong Y."/>
            <person name="Liu S."/>
            <person name="Liu Y."/>
        </authorList>
    </citation>
    <scope>NUCLEOTIDE SEQUENCE</scope>
    <source>
        <strain evidence="1">ZJU_SS_LIU_2023</strain>
    </source>
</reference>
<name>A0ACC2NNR3_9HYME</name>
<sequence>MAADGHLEPVDTFASGTIYASLGIGLSNGHAGSAAESVPRASKCSLCGAERVSVRCDGCNDSFCDSCDEANHRHPKRRNHARRRLAPVPTTIINGGVAPRQQRCPTSASSTAPSNQFEPSQCYANSGGGPRHQVKPPLPPKGDSGGPPPVPPPRRNRRPNQAVGANFPPLDSSRSSTLKRGSAGSASTLTRPLPPPPTDSGPSHGDGPNFQGQLKNGSGVAQNSSTPVTQKMTTLQERYRRYQEAMRAQDATRRRYPESGSTRDSCSPARPASMMSASSRLTSPQPSGAHHQNQTTMQPMMRGMMQSASVCDLSAAGMWSSGLQQAQSMAQLNGVGGGPMIWYPGASGPVPSPWDSYFQQQQQQQQQQQHHMGGSSLSLNQMPIQGWPGGYPMPYNGPFPMMYPGVPSRGHSPARSVKSSAGRRSKAASPSPSVKSRKSCSSRRPPTSPSDASSEDSDDGSDFDDRMSRCSSRYRHNRRRDSVGSARSSHHRHSQGRHGGKVYEQEELARSRRNWRSEDKINSLQEQWIANHFPANGFRPTAPPRPPLDGPDDDRLGSVDRYSRQQNQRNGQSTDDSAPSGGTQPNQQYSQHPYPIQVKHQHPGKLTSSSDDYVDRQLGDMRGSLPRSFGRRNGQSQGDLQERGQRSRRSGSVKSGRLSSFDESDSTGFSSRGERSRRRDSSPAQSTRERRSSRNRLGRSPTPEEQQKPDRSGKPLTRSPTPEKRRVNGKMSQRSPTPDKKRPNEKITTRSPTPEKRSKTQEKKPPISPTSEQQQQHQQQQKLREIPKKDAEKTKDLMSEVLRGEWPCEHCTFLNDPKDKICAICCKTKSSALPPPKIEDEEDEEFQSSLAKLKLANGEPEDSGTLKGKEADEQPKTNTDPLSQSQESGLNDSRTVPISEDDKATVRDVSRGTSPIKDIENDISPQPTRSVVNSSTSTDENLGTDDKVVDETHQIVKVDSSSETLKKNEVNDAKQAEATPKEVKSTTVSTGTSPPPQSISTQTYEEPNYEKERVDSFRRATSLAPSKSSAKYDDSDSEEGRFPSSPDVYGNGRPRGNHRQSGRDRPRRNSFSSPQHHHQSRETSETRYQDPLTAGVGGTTVHNLARQGLELVEIMREAERRGFCADDIQVALAQDPVNPIDWLKNQWHHLVETVQILATTRGKDLGEANDVGNITVAEAKEVLRLGKGDLWIALASAIQLRQRKCQNLMAKGNFSLQEVVTALDNNAGNEDASLLELQRDQLKPFLMRIWGPPVGVENEEAAPLPVGSKDFTEISTTSKSKLHGSSRDGEANKQVTLMNTSANVHEEIHRQVAALQELTANWEHDEGELISDKNQDIARVVKSPELVSEVELLRGASAKLEEQLLKLARKNKDQVDGFKTSDPSVLKNQNRCGMQETRRKDSDSLIGGKKLESTAQPFPTDKVNKRVTDVPNKISKESPTTDSSRTGNLEMNEDSIANNDISTKGSSFGLSKNSPLTLPGGLEKESDHNETAVITLAGAIKVDDVSKTRVNAPDAQKTREQATIHAKILSKETEEEISIDHLHQESNDSSMRTGQIEIPNEVAVKKGKSHDLSLDGGCGSPGGGLLDYNINWNKISFDLDENFDKTDLPATVENGRSTDQIVYSNVPNCIPEDQRSTIFPEMNNAVVSQNTDLSDEEISHYEEVSIFFNSHHHVSESGFSEIKQDKEKADVPALPNYIENVTLNVSDHDRGKVVEPKIGNEPIVVSSFNLNGDSKSDEIGGPLENTGTDIKIHADLKKQIKSATSSECHDINATKLDTADGVENRSVTRVKTEAIHVVTKNIQLIGNALSIVSNGEEKSNDSSTISKKIEETKVEAMAPKFDTQIHAVDSSDINHNETLEGNSTAMTYSTQTDLVISNCSPANAPSSYFVPEQSQGYESSSSSDEFCTVREDHFDTNSNSMILDSLLSASDDGEIPVNQKLDSSEKSTLIKNVSSPPNLPENIVVTSAVLILRRSSHSSNQSEPKDSNQPTCVGDDASDEKKFSASTELDKDMKGDLDNLINNDLNNVSDLNVPVNQKDSLGNESEDLESQRENISKPELQEETMLPNDSESNEFSHTQIPSVCEDKIFPTELKNYPTPPIGSDVKIQTAEEVERTETRTETKTVSKLTNSEIGSKSIEFSSIDGGIPDMKQINTFELKISEAPLISVMDCAPVIDDISKEFIENEDCDLEFLDAQEDLCPEITSLTEPESFSVNHPPQEEDSSKIQLNRTVREVKKKMENSRANPNRLRPRSPIKKIIERKSPVKHFTKNPLVSKNSYVKPIVQNKVLCNQNGIVAKILPNKESPERNDILTRIPRIQNLHPNTRGKTKAINIVSHKNEAYRKSSCKQTKSTQSLFKAPMKQVNIFTPVQKKLDNRRLTELSFPSKIPVFKGLRRIPPQTITINLQRQLDANIVKPALAFSTKETSLFRKFHSNCQISHHRGRVTLVHPRSIGTKKSEEEILKLKQEIRVSKSNNNDSQKIRLNNLINSPNDNASLRIGIHGNVIQEDKNVSPSTGESKSDEMIGKNEGISLDDGKNIPLNGGKRLNATHECSTGTNMDDEFSAVKGEQNKSVEKKEMTQDLLPGDSDKSEKENVVVEDGATILELGEENSEDALDEEDEEEGLYQNKEKGDGESARDEDDETGEESKSLDDGSSISEGNTEPSLTDLEKTTGSSDGSESVEDDIFERKDSSGSSNESENYSESGGTDEVVEPGVYDTDSEEIEDLSIDEAKTSESAESADLSNVEQMLENTLSRIKAELSDYKSSDDESSERRSTVSIRSSEADLRITKPPKTENEKSGEYVLSDGRDQNPEEDDGMKQEKNETKELEESGPPKEDKPRKRFSIVASYVEQFEGKKKPREKFKKMIRKNLKTEGFSETTPSSERERTARRLLAESKTSSYAESEIAASLISLKFNEDEAINAAKQCTNVEAALTFLQQECELCTGRFPMNQMVSMLKCTHRCCNDCAKNYFTIQISDRSITDAVCPFCKEPDLREATEDDVLEYFSILDIQLKALLDAPIHELFQRKLRDRTLMQDPNFKWCVQCSSGFYADPNHKRLICPDCKSVTCASCRRPWEKQHEGITCEKFAAWKDENDPDFQEKGLAQHLADNGIDCPKCKFKYSLSRGGCMHFTCSQCKYEFCCGCGKKFVMGAKCGMSSYCAKLGLHAHHPRNCLFYLRDKEPAQLQKLLTENGIEFNASNGGSSPPSGQQQQQQQLQRRCRVQLQKETPAGVIDATCNNDVPDGHAGLCRQHYIEYLAGLVLKRRLDPVAIFDLNDAKQELRRRGKVPPAKSQHMSEQDYLDACIQIVQKEIPLE</sequence>
<evidence type="ECO:0000313" key="1">
    <source>
        <dbReference type="EMBL" id="KAJ8672719.1"/>
    </source>
</evidence>
<evidence type="ECO:0000313" key="2">
    <source>
        <dbReference type="Proteomes" id="UP001239111"/>
    </source>
</evidence>
<keyword evidence="2" id="KW-1185">Reference proteome</keyword>
<protein>
    <submittedName>
        <fullName evidence="1">Uncharacterized protein</fullName>
    </submittedName>
</protein>
<comment type="caution">
    <text evidence="1">The sequence shown here is derived from an EMBL/GenBank/DDBJ whole genome shotgun (WGS) entry which is preliminary data.</text>
</comment>
<gene>
    <name evidence="1" type="ORF">QAD02_003979</name>
</gene>
<organism evidence="1 2">
    <name type="scientific">Eretmocerus hayati</name>
    <dbReference type="NCBI Taxonomy" id="131215"/>
    <lineage>
        <taxon>Eukaryota</taxon>
        <taxon>Metazoa</taxon>
        <taxon>Ecdysozoa</taxon>
        <taxon>Arthropoda</taxon>
        <taxon>Hexapoda</taxon>
        <taxon>Insecta</taxon>
        <taxon>Pterygota</taxon>
        <taxon>Neoptera</taxon>
        <taxon>Endopterygota</taxon>
        <taxon>Hymenoptera</taxon>
        <taxon>Apocrita</taxon>
        <taxon>Proctotrupomorpha</taxon>
        <taxon>Chalcidoidea</taxon>
        <taxon>Aphelinidae</taxon>
        <taxon>Aphelininae</taxon>
        <taxon>Eretmocerus</taxon>
    </lineage>
</organism>
<dbReference type="EMBL" id="CM056743">
    <property type="protein sequence ID" value="KAJ8672719.1"/>
    <property type="molecule type" value="Genomic_DNA"/>
</dbReference>
<proteinExistence type="predicted"/>
<dbReference type="Proteomes" id="UP001239111">
    <property type="component" value="Chromosome 3"/>
</dbReference>